<feature type="domain" description="HEPN" evidence="1">
    <location>
        <begin position="15"/>
        <end position="124"/>
    </location>
</feature>
<dbReference type="SMART" id="SM00748">
    <property type="entry name" value="HEPN"/>
    <property type="match status" value="1"/>
</dbReference>
<dbReference type="Pfam" id="PF05168">
    <property type="entry name" value="HEPN"/>
    <property type="match status" value="1"/>
</dbReference>
<comment type="caution">
    <text evidence="2">The sequence shown here is derived from an EMBL/GenBank/DDBJ whole genome shotgun (WGS) entry which is preliminary data.</text>
</comment>
<sequence>MKRKADFAVDAKSWLSFAEYDLKTAKWNFEGKIYTSVCYVCQQAAEKALKALILYFGITPPKIHSLDRLISLIRNKTDISEIETHCRNLDKYYITTRYPGQYGGPEGLYDEDDAGEAVISAETILSFVQLKFEQERKV</sequence>
<proteinExistence type="predicted"/>
<evidence type="ECO:0000259" key="1">
    <source>
        <dbReference type="PROSITE" id="PS50910"/>
    </source>
</evidence>
<organism evidence="2 3">
    <name type="scientific">Candidatus Gottesmanbacteria bacterium GW2011_GWC2_39_8</name>
    <dbReference type="NCBI Taxonomy" id="1618450"/>
    <lineage>
        <taxon>Bacteria</taxon>
        <taxon>Candidatus Gottesmaniibacteriota</taxon>
    </lineage>
</organism>
<dbReference type="Proteomes" id="UP000034539">
    <property type="component" value="Unassembled WGS sequence"/>
</dbReference>
<dbReference type="SUPFAM" id="SSF81593">
    <property type="entry name" value="Nucleotidyltransferase substrate binding subunit/domain"/>
    <property type="match status" value="1"/>
</dbReference>
<accession>A0A0G0T8B7</accession>
<protein>
    <submittedName>
        <fullName evidence="2">HEPN domain protein</fullName>
    </submittedName>
</protein>
<evidence type="ECO:0000313" key="3">
    <source>
        <dbReference type="Proteomes" id="UP000034539"/>
    </source>
</evidence>
<name>A0A0G0T8B7_9BACT</name>
<gene>
    <name evidence="2" type="ORF">UT63_C0006G0015</name>
</gene>
<dbReference type="InterPro" id="IPR007842">
    <property type="entry name" value="HEPN_dom"/>
</dbReference>
<dbReference type="EMBL" id="LBXN01000006">
    <property type="protein sequence ID" value="KKR34097.1"/>
    <property type="molecule type" value="Genomic_DNA"/>
</dbReference>
<reference evidence="2 3" key="1">
    <citation type="journal article" date="2015" name="Nature">
        <title>rRNA introns, odd ribosomes, and small enigmatic genomes across a large radiation of phyla.</title>
        <authorList>
            <person name="Brown C.T."/>
            <person name="Hug L.A."/>
            <person name="Thomas B.C."/>
            <person name="Sharon I."/>
            <person name="Castelle C.J."/>
            <person name="Singh A."/>
            <person name="Wilkins M.J."/>
            <person name="Williams K.H."/>
            <person name="Banfield J.F."/>
        </authorList>
    </citation>
    <scope>NUCLEOTIDE SEQUENCE [LARGE SCALE GENOMIC DNA]</scope>
</reference>
<evidence type="ECO:0000313" key="2">
    <source>
        <dbReference type="EMBL" id="KKR34097.1"/>
    </source>
</evidence>
<dbReference type="PROSITE" id="PS50910">
    <property type="entry name" value="HEPN"/>
    <property type="match status" value="1"/>
</dbReference>
<dbReference type="Gene3D" id="1.20.120.330">
    <property type="entry name" value="Nucleotidyltransferases domain 2"/>
    <property type="match status" value="1"/>
</dbReference>
<dbReference type="AlphaFoldDB" id="A0A0G0T8B7"/>